<evidence type="ECO:0000256" key="11">
    <source>
        <dbReference type="HAMAP-Rule" id="MF_00109"/>
    </source>
</evidence>
<dbReference type="GO" id="GO:0009423">
    <property type="term" value="P:chorismate biosynthetic process"/>
    <property type="evidence" value="ECO:0007669"/>
    <property type="project" value="UniProtKB-UniRule"/>
</dbReference>
<keyword evidence="13" id="KW-1185">Reference proteome</keyword>
<comment type="function">
    <text evidence="11">Catalyzes the specific phosphorylation of the 3-hydroxyl group of shikimic acid using ATP as a cosubstrate.</text>
</comment>
<dbReference type="GO" id="GO:0005829">
    <property type="term" value="C:cytosol"/>
    <property type="evidence" value="ECO:0007669"/>
    <property type="project" value="TreeGrafter"/>
</dbReference>
<dbReference type="CDD" id="cd00464">
    <property type="entry name" value="SK"/>
    <property type="match status" value="1"/>
</dbReference>
<comment type="cofactor">
    <cofactor evidence="11">
        <name>Mg(2+)</name>
        <dbReference type="ChEBI" id="CHEBI:18420"/>
    </cofactor>
    <text evidence="11">Binds 1 Mg(2+) ion per subunit.</text>
</comment>
<comment type="caution">
    <text evidence="11">Lacks conserved residue(s) required for the propagation of feature annotation.</text>
</comment>
<evidence type="ECO:0000256" key="5">
    <source>
        <dbReference type="ARBA" id="ARBA00022679"/>
    </source>
</evidence>
<comment type="catalytic activity">
    <reaction evidence="10 11">
        <text>shikimate + ATP = 3-phosphoshikimate + ADP + H(+)</text>
        <dbReference type="Rhea" id="RHEA:13121"/>
        <dbReference type="ChEBI" id="CHEBI:15378"/>
        <dbReference type="ChEBI" id="CHEBI:30616"/>
        <dbReference type="ChEBI" id="CHEBI:36208"/>
        <dbReference type="ChEBI" id="CHEBI:145989"/>
        <dbReference type="ChEBI" id="CHEBI:456216"/>
        <dbReference type="EC" id="2.7.1.71"/>
    </reaction>
</comment>
<dbReference type="RefSeq" id="WP_084577713.1">
    <property type="nucleotide sequence ID" value="NZ_CP155572.1"/>
</dbReference>
<evidence type="ECO:0000256" key="7">
    <source>
        <dbReference type="ARBA" id="ARBA00022777"/>
    </source>
</evidence>
<comment type="subunit">
    <text evidence="11">Monomer.</text>
</comment>
<accession>A0A1W2EAN5</accession>
<dbReference type="InterPro" id="IPR031322">
    <property type="entry name" value="Shikimate/glucono_kinase"/>
</dbReference>
<dbReference type="EC" id="2.7.1.71" evidence="3 11"/>
<dbReference type="InterPro" id="IPR027417">
    <property type="entry name" value="P-loop_NTPase"/>
</dbReference>
<feature type="binding site" evidence="11">
    <location>
        <position position="136"/>
    </location>
    <ligand>
        <name>substrate</name>
    </ligand>
</feature>
<dbReference type="UniPathway" id="UPA00053">
    <property type="reaction ID" value="UER00088"/>
</dbReference>
<dbReference type="GO" id="GO:0005524">
    <property type="term" value="F:ATP binding"/>
    <property type="evidence" value="ECO:0007669"/>
    <property type="project" value="UniProtKB-UniRule"/>
</dbReference>
<gene>
    <name evidence="11" type="primary">aroK</name>
    <name evidence="12" type="ORF">SAMN04488500_12277</name>
</gene>
<keyword evidence="5 11" id="KW-0808">Transferase</keyword>
<feature type="binding site" evidence="11">
    <location>
        <position position="57"/>
    </location>
    <ligand>
        <name>substrate</name>
    </ligand>
</feature>
<dbReference type="SUPFAM" id="SSF52540">
    <property type="entry name" value="P-loop containing nucleoside triphosphate hydrolases"/>
    <property type="match status" value="1"/>
</dbReference>
<dbReference type="PANTHER" id="PTHR21087">
    <property type="entry name" value="SHIKIMATE KINASE"/>
    <property type="match status" value="1"/>
</dbReference>
<dbReference type="EMBL" id="FWXI01000022">
    <property type="protein sequence ID" value="SMD06472.1"/>
    <property type="molecule type" value="Genomic_DNA"/>
</dbReference>
<evidence type="ECO:0000256" key="1">
    <source>
        <dbReference type="ARBA" id="ARBA00004842"/>
    </source>
</evidence>
<evidence type="ECO:0000256" key="4">
    <source>
        <dbReference type="ARBA" id="ARBA00022605"/>
    </source>
</evidence>
<keyword evidence="8 11" id="KW-0067">ATP-binding</keyword>
<dbReference type="Pfam" id="PF01202">
    <property type="entry name" value="SKI"/>
    <property type="match status" value="1"/>
</dbReference>
<keyword evidence="4 11" id="KW-0028">Amino-acid biosynthesis</keyword>
<dbReference type="HAMAP" id="MF_00109">
    <property type="entry name" value="Shikimate_kinase"/>
    <property type="match status" value="1"/>
</dbReference>
<feature type="binding site" evidence="11">
    <location>
        <position position="79"/>
    </location>
    <ligand>
        <name>substrate</name>
    </ligand>
</feature>
<sequence length="177" mass="19975">MKNIVLIGFMGTGKTSTGRLLAGRLNRTFIDIDKKIEMQTGLAISEIFQLYGENHFRQLERDVISRVSRYHNAVIATGGGVVLKQENMIRLKNTGIIIALTASLETILERTSRRGVRPLLDCEDRAERVAKLFNDRASLYMKADYTIDTTNMPPHHVAEKIIALLREGRHLRGRSKG</sequence>
<comment type="pathway">
    <text evidence="1 11">Metabolic intermediate biosynthesis; chorismate biosynthesis; chorismate from D-erythrose 4-phosphate and phosphoenolpyruvate: step 5/7.</text>
</comment>
<dbReference type="GO" id="GO:0009073">
    <property type="term" value="P:aromatic amino acid family biosynthetic process"/>
    <property type="evidence" value="ECO:0007669"/>
    <property type="project" value="UniProtKB-KW"/>
</dbReference>
<keyword evidence="7 11" id="KW-0418">Kinase</keyword>
<evidence type="ECO:0000256" key="2">
    <source>
        <dbReference type="ARBA" id="ARBA00006997"/>
    </source>
</evidence>
<evidence type="ECO:0000256" key="6">
    <source>
        <dbReference type="ARBA" id="ARBA00022741"/>
    </source>
</evidence>
<dbReference type="PANTHER" id="PTHR21087:SF16">
    <property type="entry name" value="SHIKIMATE KINASE 1, CHLOROPLASTIC"/>
    <property type="match status" value="1"/>
</dbReference>
<proteinExistence type="inferred from homology"/>
<feature type="binding site" evidence="11">
    <location>
        <position position="117"/>
    </location>
    <ligand>
        <name>ATP</name>
        <dbReference type="ChEBI" id="CHEBI:30616"/>
    </ligand>
</feature>
<organism evidence="12 13">
    <name type="scientific">Sporomusa malonica</name>
    <dbReference type="NCBI Taxonomy" id="112901"/>
    <lineage>
        <taxon>Bacteria</taxon>
        <taxon>Bacillati</taxon>
        <taxon>Bacillota</taxon>
        <taxon>Negativicutes</taxon>
        <taxon>Selenomonadales</taxon>
        <taxon>Sporomusaceae</taxon>
        <taxon>Sporomusa</taxon>
    </lineage>
</organism>
<dbReference type="Gene3D" id="3.40.50.300">
    <property type="entry name" value="P-loop containing nucleotide triphosphate hydrolases"/>
    <property type="match status" value="1"/>
</dbReference>
<name>A0A1W2EAN5_9FIRM</name>
<dbReference type="PROSITE" id="PS01128">
    <property type="entry name" value="SHIKIMATE_KINASE"/>
    <property type="match status" value="1"/>
</dbReference>
<dbReference type="InterPro" id="IPR000623">
    <property type="entry name" value="Shikimate_kinase/TSH1"/>
</dbReference>
<keyword evidence="11" id="KW-0460">Magnesium</keyword>
<keyword evidence="6 11" id="KW-0547">Nucleotide-binding</keyword>
<keyword evidence="11" id="KW-0479">Metal-binding</keyword>
<keyword evidence="11" id="KW-0963">Cytoplasm</keyword>
<comment type="similarity">
    <text evidence="2 11">Belongs to the shikimate kinase family.</text>
</comment>
<dbReference type="GO" id="GO:0000287">
    <property type="term" value="F:magnesium ion binding"/>
    <property type="evidence" value="ECO:0007669"/>
    <property type="project" value="UniProtKB-UniRule"/>
</dbReference>
<comment type="subcellular location">
    <subcellularLocation>
        <location evidence="11">Cytoplasm</location>
    </subcellularLocation>
</comment>
<evidence type="ECO:0000256" key="8">
    <source>
        <dbReference type="ARBA" id="ARBA00022840"/>
    </source>
</evidence>
<dbReference type="STRING" id="112901.SAMN04488500_12277"/>
<feature type="binding site" evidence="11">
    <location>
        <position position="33"/>
    </location>
    <ligand>
        <name>substrate</name>
    </ligand>
</feature>
<dbReference type="AlphaFoldDB" id="A0A1W2EAN5"/>
<dbReference type="PRINTS" id="PR01100">
    <property type="entry name" value="SHIKIMTKNASE"/>
</dbReference>
<keyword evidence="9 11" id="KW-0057">Aromatic amino acid biosynthesis</keyword>
<dbReference type="OrthoDB" id="9800332at2"/>
<reference evidence="12 13" key="1">
    <citation type="submission" date="2017-04" db="EMBL/GenBank/DDBJ databases">
        <authorList>
            <person name="Afonso C.L."/>
            <person name="Miller P.J."/>
            <person name="Scott M.A."/>
            <person name="Spackman E."/>
            <person name="Goraichik I."/>
            <person name="Dimitrov K.M."/>
            <person name="Suarez D.L."/>
            <person name="Swayne D.E."/>
        </authorList>
    </citation>
    <scope>NUCLEOTIDE SEQUENCE [LARGE SCALE GENOMIC DNA]</scope>
    <source>
        <strain evidence="12 13">DSM 5090</strain>
    </source>
</reference>
<dbReference type="Proteomes" id="UP000192738">
    <property type="component" value="Unassembled WGS sequence"/>
</dbReference>
<evidence type="ECO:0000313" key="12">
    <source>
        <dbReference type="EMBL" id="SMD06472.1"/>
    </source>
</evidence>
<protein>
    <recommendedName>
        <fullName evidence="3 11">Shikimate kinase</fullName>
        <shortName evidence="11">SK</shortName>
        <ecNumber evidence="3 11">2.7.1.71</ecNumber>
    </recommendedName>
</protein>
<dbReference type="GO" id="GO:0008652">
    <property type="term" value="P:amino acid biosynthetic process"/>
    <property type="evidence" value="ECO:0007669"/>
    <property type="project" value="UniProtKB-KW"/>
</dbReference>
<dbReference type="InterPro" id="IPR023000">
    <property type="entry name" value="Shikimate_kinase_CS"/>
</dbReference>
<evidence type="ECO:0000256" key="3">
    <source>
        <dbReference type="ARBA" id="ARBA00012154"/>
    </source>
</evidence>
<evidence type="ECO:0000256" key="10">
    <source>
        <dbReference type="ARBA" id="ARBA00048567"/>
    </source>
</evidence>
<feature type="binding site" evidence="11">
    <location>
        <begin position="11"/>
        <end position="16"/>
    </location>
    <ligand>
        <name>ATP</name>
        <dbReference type="ChEBI" id="CHEBI:30616"/>
    </ligand>
</feature>
<evidence type="ECO:0000256" key="9">
    <source>
        <dbReference type="ARBA" id="ARBA00023141"/>
    </source>
</evidence>
<dbReference type="GO" id="GO:0004765">
    <property type="term" value="F:shikimate kinase activity"/>
    <property type="evidence" value="ECO:0007669"/>
    <property type="project" value="UniProtKB-UniRule"/>
</dbReference>
<feature type="binding site" evidence="11">
    <location>
        <position position="15"/>
    </location>
    <ligand>
        <name>Mg(2+)</name>
        <dbReference type="ChEBI" id="CHEBI:18420"/>
    </ligand>
</feature>
<evidence type="ECO:0000313" key="13">
    <source>
        <dbReference type="Proteomes" id="UP000192738"/>
    </source>
</evidence>